<keyword evidence="7 14" id="KW-0378">Hydrolase</keyword>
<dbReference type="Pfam" id="PF02673">
    <property type="entry name" value="BacA"/>
    <property type="match status" value="1"/>
</dbReference>
<evidence type="ECO:0000256" key="7">
    <source>
        <dbReference type="ARBA" id="ARBA00022801"/>
    </source>
</evidence>
<reference evidence="15 16" key="1">
    <citation type="submission" date="2021-02" db="EMBL/GenBank/DDBJ databases">
        <title>Complete genome of Desulfoluna sp. strain ASN36.</title>
        <authorList>
            <person name="Takahashi A."/>
            <person name="Kojima H."/>
            <person name="Fukui M."/>
        </authorList>
    </citation>
    <scope>NUCLEOTIDE SEQUENCE [LARGE SCALE GENOMIC DNA]</scope>
    <source>
        <strain evidence="15 16">ASN36</strain>
    </source>
</reference>
<evidence type="ECO:0000256" key="2">
    <source>
        <dbReference type="ARBA" id="ARBA00010621"/>
    </source>
</evidence>
<comment type="catalytic activity">
    <reaction evidence="13 14">
        <text>di-trans,octa-cis-undecaprenyl diphosphate + H2O = di-trans,octa-cis-undecaprenyl phosphate + phosphate + H(+)</text>
        <dbReference type="Rhea" id="RHEA:28094"/>
        <dbReference type="ChEBI" id="CHEBI:15377"/>
        <dbReference type="ChEBI" id="CHEBI:15378"/>
        <dbReference type="ChEBI" id="CHEBI:43474"/>
        <dbReference type="ChEBI" id="CHEBI:58405"/>
        <dbReference type="ChEBI" id="CHEBI:60392"/>
        <dbReference type="EC" id="3.6.1.27"/>
    </reaction>
</comment>
<accession>A0ABN6F9U8</accession>
<organism evidence="15 16">
    <name type="scientific">Desulfoluna limicola</name>
    <dbReference type="NCBI Taxonomy" id="2810562"/>
    <lineage>
        <taxon>Bacteria</taxon>
        <taxon>Pseudomonadati</taxon>
        <taxon>Thermodesulfobacteriota</taxon>
        <taxon>Desulfobacteria</taxon>
        <taxon>Desulfobacterales</taxon>
        <taxon>Desulfolunaceae</taxon>
        <taxon>Desulfoluna</taxon>
    </lineage>
</organism>
<feature type="transmembrane region" description="Helical" evidence="14">
    <location>
        <begin position="118"/>
        <end position="143"/>
    </location>
</feature>
<evidence type="ECO:0000256" key="13">
    <source>
        <dbReference type="ARBA" id="ARBA00047594"/>
    </source>
</evidence>
<feature type="transmembrane region" description="Helical" evidence="14">
    <location>
        <begin position="220"/>
        <end position="239"/>
    </location>
</feature>
<keyword evidence="14" id="KW-0133">Cell shape</keyword>
<evidence type="ECO:0000256" key="3">
    <source>
        <dbReference type="ARBA" id="ARBA00012374"/>
    </source>
</evidence>
<dbReference type="PANTHER" id="PTHR30622">
    <property type="entry name" value="UNDECAPRENYL-DIPHOSPHATASE"/>
    <property type="match status" value="1"/>
</dbReference>
<dbReference type="RefSeq" id="WP_236889634.1">
    <property type="nucleotide sequence ID" value="NZ_AP024488.1"/>
</dbReference>
<comment type="subcellular location">
    <subcellularLocation>
        <location evidence="1 14">Cell membrane</location>
        <topology evidence="1 14">Multi-pass membrane protein</topology>
    </subcellularLocation>
</comment>
<keyword evidence="5 14" id="KW-1003">Cell membrane</keyword>
<evidence type="ECO:0000256" key="8">
    <source>
        <dbReference type="ARBA" id="ARBA00022989"/>
    </source>
</evidence>
<sequence length="270" mass="28562">MELFHSIFLGFIQGLTEFLPVSSSGHLVLFQRFFGLHEPELFFDICLHVGTLGAVCLFFRRDIAALIKAMLALVVSGGKVKSLPGEVREELSMVGLILAGSVPTAIIGVVIKGFSETVFSSLALVGAMLCITAGLLVATTLVPQGRDQKITLPKALFIGLIQGMAVLPGLSRSGSTIALALFFGVSRERAARFSFLLSIPAIVGASLLAILDLSKETLPAWGLIAAGTAVSAVTGYLALRFLVYIVGRGKLHFFAPYCLILGLVALVAGW</sequence>
<name>A0ABN6F9U8_9BACT</name>
<evidence type="ECO:0000256" key="12">
    <source>
        <dbReference type="ARBA" id="ARBA00032932"/>
    </source>
</evidence>
<comment type="similarity">
    <text evidence="2 14">Belongs to the UppP family.</text>
</comment>
<evidence type="ECO:0000256" key="10">
    <source>
        <dbReference type="ARBA" id="ARBA00023251"/>
    </source>
</evidence>
<keyword evidence="8 14" id="KW-1133">Transmembrane helix</keyword>
<evidence type="ECO:0000313" key="16">
    <source>
        <dbReference type="Proteomes" id="UP001320148"/>
    </source>
</evidence>
<feature type="transmembrane region" description="Helical" evidence="14">
    <location>
        <begin position="155"/>
        <end position="183"/>
    </location>
</feature>
<dbReference type="Proteomes" id="UP001320148">
    <property type="component" value="Chromosome"/>
</dbReference>
<keyword evidence="16" id="KW-1185">Reference proteome</keyword>
<dbReference type="PANTHER" id="PTHR30622:SF2">
    <property type="entry name" value="UNDECAPRENYL-DIPHOSPHATASE"/>
    <property type="match status" value="1"/>
</dbReference>
<feature type="transmembrane region" description="Helical" evidence="14">
    <location>
        <begin position="91"/>
        <end position="111"/>
    </location>
</feature>
<proteinExistence type="inferred from homology"/>
<evidence type="ECO:0000256" key="4">
    <source>
        <dbReference type="ARBA" id="ARBA00021581"/>
    </source>
</evidence>
<gene>
    <name evidence="14 15" type="primary">uppP</name>
    <name evidence="15" type="ORF">DSLASN_38590</name>
</gene>
<protein>
    <recommendedName>
        <fullName evidence="4 14">Undecaprenyl-diphosphatase</fullName>
        <ecNumber evidence="3 14">3.6.1.27</ecNumber>
    </recommendedName>
    <alternativeName>
        <fullName evidence="12 14">Bacitracin resistance protein</fullName>
    </alternativeName>
    <alternativeName>
        <fullName evidence="11 14">Undecaprenyl pyrophosphate phosphatase</fullName>
    </alternativeName>
</protein>
<evidence type="ECO:0000313" key="15">
    <source>
        <dbReference type="EMBL" id="BCS98227.1"/>
    </source>
</evidence>
<keyword evidence="14" id="KW-0961">Cell wall biogenesis/degradation</keyword>
<evidence type="ECO:0000256" key="11">
    <source>
        <dbReference type="ARBA" id="ARBA00032707"/>
    </source>
</evidence>
<dbReference type="HAMAP" id="MF_01006">
    <property type="entry name" value="Undec_diphosphatase"/>
    <property type="match status" value="1"/>
</dbReference>
<evidence type="ECO:0000256" key="14">
    <source>
        <dbReference type="HAMAP-Rule" id="MF_01006"/>
    </source>
</evidence>
<evidence type="ECO:0000256" key="5">
    <source>
        <dbReference type="ARBA" id="ARBA00022475"/>
    </source>
</evidence>
<evidence type="ECO:0000256" key="1">
    <source>
        <dbReference type="ARBA" id="ARBA00004651"/>
    </source>
</evidence>
<feature type="transmembrane region" description="Helical" evidence="14">
    <location>
        <begin position="251"/>
        <end position="269"/>
    </location>
</feature>
<keyword evidence="14" id="KW-0573">Peptidoglycan synthesis</keyword>
<dbReference type="InterPro" id="IPR003824">
    <property type="entry name" value="UppP"/>
</dbReference>
<feature type="transmembrane region" description="Helical" evidence="14">
    <location>
        <begin position="195"/>
        <end position="214"/>
    </location>
</feature>
<comment type="function">
    <text evidence="14">Catalyzes the dephosphorylation of undecaprenyl diphosphate (UPP). Confers resistance to bacitracin.</text>
</comment>
<dbReference type="EMBL" id="AP024488">
    <property type="protein sequence ID" value="BCS98227.1"/>
    <property type="molecule type" value="Genomic_DNA"/>
</dbReference>
<comment type="miscellaneous">
    <text evidence="14">Bacitracin is thought to be involved in the inhibition of peptidoglycan synthesis by sequestering undecaprenyl diphosphate, thereby reducing the pool of lipid carrier available.</text>
</comment>
<keyword evidence="6 14" id="KW-0812">Transmembrane</keyword>
<evidence type="ECO:0000256" key="9">
    <source>
        <dbReference type="ARBA" id="ARBA00023136"/>
    </source>
</evidence>
<keyword evidence="9 14" id="KW-0472">Membrane</keyword>
<keyword evidence="10 14" id="KW-0046">Antibiotic resistance</keyword>
<evidence type="ECO:0000256" key="6">
    <source>
        <dbReference type="ARBA" id="ARBA00022692"/>
    </source>
</evidence>
<dbReference type="EC" id="3.6.1.27" evidence="3 14"/>